<name>A0A2N9JBX3_9ACTN</name>
<evidence type="ECO:0000259" key="3">
    <source>
        <dbReference type="Pfam" id="PF13462"/>
    </source>
</evidence>
<dbReference type="InterPro" id="IPR012336">
    <property type="entry name" value="Thioredoxin-like_fold"/>
</dbReference>
<keyword evidence="2" id="KW-0812">Transmembrane</keyword>
<dbReference type="OrthoDB" id="117402at2"/>
<gene>
    <name evidence="4" type="ORF">MPLG2_0581</name>
</gene>
<dbReference type="EMBL" id="LT985188">
    <property type="protein sequence ID" value="SPD85617.1"/>
    <property type="molecule type" value="Genomic_DNA"/>
</dbReference>
<evidence type="ECO:0000256" key="1">
    <source>
        <dbReference type="SAM" id="MobiDB-lite"/>
    </source>
</evidence>
<evidence type="ECO:0000256" key="2">
    <source>
        <dbReference type="SAM" id="Phobius"/>
    </source>
</evidence>
<organism evidence="4 5">
    <name type="scientific">Micropruina glycogenica</name>
    <dbReference type="NCBI Taxonomy" id="75385"/>
    <lineage>
        <taxon>Bacteria</taxon>
        <taxon>Bacillati</taxon>
        <taxon>Actinomycetota</taxon>
        <taxon>Actinomycetes</taxon>
        <taxon>Propionibacteriales</taxon>
        <taxon>Nocardioidaceae</taxon>
        <taxon>Micropruina</taxon>
    </lineage>
</organism>
<keyword evidence="2" id="KW-0472">Membrane</keyword>
<reference evidence="4 5" key="1">
    <citation type="submission" date="2018-02" db="EMBL/GenBank/DDBJ databases">
        <authorList>
            <person name="Cohen D.B."/>
            <person name="Kent A.D."/>
        </authorList>
    </citation>
    <scope>NUCLEOTIDE SEQUENCE [LARGE SCALE GENOMIC DNA]</scope>
    <source>
        <strain evidence="4">1</strain>
    </source>
</reference>
<protein>
    <submittedName>
        <fullName evidence="4">Putative membrane protein</fullName>
    </submittedName>
</protein>
<dbReference type="Pfam" id="PF13462">
    <property type="entry name" value="Thioredoxin_4"/>
    <property type="match status" value="1"/>
</dbReference>
<feature type="transmembrane region" description="Helical" evidence="2">
    <location>
        <begin position="25"/>
        <end position="44"/>
    </location>
</feature>
<dbReference type="Proteomes" id="UP000238164">
    <property type="component" value="Chromosome 1"/>
</dbReference>
<sequence>MANTSRRERLRAAQEAAQKRRRARIIIAIGVGVGALIAIAVMVWSSLGATGGPGAGATTGAGATRPPNATAENDGIVTNPGLGKAGVPVVGLYFDYQCPHCITFEEKYGLTLNNLAKTGDISLINHTKVFLDKGDANGLSHKAAIAAACADVAGVYKNYHQSIMSAAYDGPYTDELFRVTIPSQVGIYGDTLGDFRTCYDTKAMAGFVQGVEDAAVKAGVTSTPTLVINGEVQDLTKLPDDVTKLKAFIDEAAKG</sequence>
<evidence type="ECO:0000313" key="5">
    <source>
        <dbReference type="Proteomes" id="UP000238164"/>
    </source>
</evidence>
<dbReference type="Gene3D" id="3.40.30.10">
    <property type="entry name" value="Glutaredoxin"/>
    <property type="match status" value="1"/>
</dbReference>
<keyword evidence="2" id="KW-1133">Transmembrane helix</keyword>
<dbReference type="KEGG" id="mgg:MPLG2_0581"/>
<feature type="domain" description="Thioredoxin-like fold" evidence="3">
    <location>
        <begin position="87"/>
        <end position="244"/>
    </location>
</feature>
<keyword evidence="5" id="KW-1185">Reference proteome</keyword>
<dbReference type="InterPro" id="IPR036249">
    <property type="entry name" value="Thioredoxin-like_sf"/>
</dbReference>
<accession>A0A2N9JBX3</accession>
<feature type="compositionally biased region" description="Low complexity" evidence="1">
    <location>
        <begin position="60"/>
        <end position="71"/>
    </location>
</feature>
<evidence type="ECO:0000313" key="4">
    <source>
        <dbReference type="EMBL" id="SPD85617.1"/>
    </source>
</evidence>
<dbReference type="AlphaFoldDB" id="A0A2N9JBX3"/>
<dbReference type="RefSeq" id="WP_105184807.1">
    <property type="nucleotide sequence ID" value="NZ_BAAAGO010000042.1"/>
</dbReference>
<feature type="region of interest" description="Disordered" evidence="1">
    <location>
        <begin position="56"/>
        <end position="76"/>
    </location>
</feature>
<dbReference type="SUPFAM" id="SSF52833">
    <property type="entry name" value="Thioredoxin-like"/>
    <property type="match status" value="1"/>
</dbReference>
<proteinExistence type="predicted"/>